<dbReference type="PROSITE" id="PS51375">
    <property type="entry name" value="PPR"/>
    <property type="match status" value="1"/>
</dbReference>
<keyword evidence="1" id="KW-0677">Repeat</keyword>
<gene>
    <name evidence="3" type="ORF">WN944_025119</name>
</gene>
<dbReference type="PANTHER" id="PTHR45613">
    <property type="entry name" value="PENTATRICOPEPTIDE REPEAT-CONTAINING PROTEIN"/>
    <property type="match status" value="1"/>
</dbReference>
<dbReference type="InterPro" id="IPR002885">
    <property type="entry name" value="PPR_rpt"/>
</dbReference>
<dbReference type="AlphaFoldDB" id="A0AAP0LRV8"/>
<feature type="repeat" description="PPR" evidence="2">
    <location>
        <begin position="9"/>
        <end position="43"/>
    </location>
</feature>
<comment type="caution">
    <text evidence="3">The sequence shown here is derived from an EMBL/GenBank/DDBJ whole genome shotgun (WGS) entry which is preliminary data.</text>
</comment>
<evidence type="ECO:0000313" key="3">
    <source>
        <dbReference type="EMBL" id="KAK9181978.1"/>
    </source>
</evidence>
<accession>A0AAP0LRV8</accession>
<sequence>MKEIRYEPDVDTHNMIIEGLCMEGKMKEAEASSVSMKEKRLEDYSAMVNGYREADFTENALQGKRSSSCYYERTDKELEPNTVTYTTLLYSYMGKGDVHL</sequence>
<evidence type="ECO:0000256" key="2">
    <source>
        <dbReference type="PROSITE-ProRule" id="PRU00708"/>
    </source>
</evidence>
<dbReference type="Pfam" id="PF12854">
    <property type="entry name" value="PPR_1"/>
    <property type="match status" value="1"/>
</dbReference>
<dbReference type="Proteomes" id="UP001428341">
    <property type="component" value="Unassembled WGS sequence"/>
</dbReference>
<dbReference type="InterPro" id="IPR011990">
    <property type="entry name" value="TPR-like_helical_dom_sf"/>
</dbReference>
<reference evidence="3 4" key="1">
    <citation type="submission" date="2024-05" db="EMBL/GenBank/DDBJ databases">
        <title>Haplotype-resolved chromosome-level genome assembly of Huyou (Citrus changshanensis).</title>
        <authorList>
            <person name="Miao C."/>
            <person name="Chen W."/>
            <person name="Wu Y."/>
            <person name="Wang L."/>
            <person name="Zhao S."/>
            <person name="Grierson D."/>
            <person name="Xu C."/>
            <person name="Chen K."/>
        </authorList>
    </citation>
    <scope>NUCLEOTIDE SEQUENCE [LARGE SCALE GENOMIC DNA]</scope>
    <source>
        <strain evidence="3">01-14</strain>
        <tissue evidence="3">Leaf</tissue>
    </source>
</reference>
<keyword evidence="4" id="KW-1185">Reference proteome</keyword>
<evidence type="ECO:0000256" key="1">
    <source>
        <dbReference type="ARBA" id="ARBA00022737"/>
    </source>
</evidence>
<proteinExistence type="predicted"/>
<protein>
    <submittedName>
        <fullName evidence="3">Uncharacterized protein</fullName>
    </submittedName>
</protein>
<evidence type="ECO:0000313" key="4">
    <source>
        <dbReference type="Proteomes" id="UP001428341"/>
    </source>
</evidence>
<dbReference type="EMBL" id="JBCGBO010000024">
    <property type="protein sequence ID" value="KAK9181978.1"/>
    <property type="molecule type" value="Genomic_DNA"/>
</dbReference>
<dbReference type="PANTHER" id="PTHR45613:SF9">
    <property type="entry name" value="MITOCHONDRIAL GROUP I INTRON SPLICING FACTOR CCM1"/>
    <property type="match status" value="1"/>
</dbReference>
<organism evidence="3 4">
    <name type="scientific">Citrus x changshan-huyou</name>
    <dbReference type="NCBI Taxonomy" id="2935761"/>
    <lineage>
        <taxon>Eukaryota</taxon>
        <taxon>Viridiplantae</taxon>
        <taxon>Streptophyta</taxon>
        <taxon>Embryophyta</taxon>
        <taxon>Tracheophyta</taxon>
        <taxon>Spermatophyta</taxon>
        <taxon>Magnoliopsida</taxon>
        <taxon>eudicotyledons</taxon>
        <taxon>Gunneridae</taxon>
        <taxon>Pentapetalae</taxon>
        <taxon>rosids</taxon>
        <taxon>malvids</taxon>
        <taxon>Sapindales</taxon>
        <taxon>Rutaceae</taxon>
        <taxon>Aurantioideae</taxon>
        <taxon>Citrus</taxon>
    </lineage>
</organism>
<name>A0AAP0LRV8_9ROSI</name>
<dbReference type="Gene3D" id="1.25.40.10">
    <property type="entry name" value="Tetratricopeptide repeat domain"/>
    <property type="match status" value="1"/>
</dbReference>
<dbReference type="NCBIfam" id="TIGR00756">
    <property type="entry name" value="PPR"/>
    <property type="match status" value="1"/>
</dbReference>